<evidence type="ECO:0000313" key="3">
    <source>
        <dbReference type="Proteomes" id="UP001235269"/>
    </source>
</evidence>
<organism evidence="2 3">
    <name type="scientific">Rhizobium paknamense</name>
    <dbReference type="NCBI Taxonomy" id="1206817"/>
    <lineage>
        <taxon>Bacteria</taxon>
        <taxon>Pseudomonadati</taxon>
        <taxon>Pseudomonadota</taxon>
        <taxon>Alphaproteobacteria</taxon>
        <taxon>Hyphomicrobiales</taxon>
        <taxon>Rhizobiaceae</taxon>
        <taxon>Rhizobium/Agrobacterium group</taxon>
        <taxon>Rhizobium</taxon>
    </lineage>
</organism>
<proteinExistence type="predicted"/>
<feature type="compositionally biased region" description="Basic residues" evidence="1">
    <location>
        <begin position="125"/>
        <end position="145"/>
    </location>
</feature>
<name>A0ABU0I9K0_9HYPH</name>
<dbReference type="EMBL" id="JAUSWH010000003">
    <property type="protein sequence ID" value="MDQ0454901.1"/>
    <property type="molecule type" value="Genomic_DNA"/>
</dbReference>
<gene>
    <name evidence="2" type="ORF">QO005_001231</name>
</gene>
<evidence type="ECO:0000313" key="2">
    <source>
        <dbReference type="EMBL" id="MDQ0454901.1"/>
    </source>
</evidence>
<comment type="caution">
    <text evidence="2">The sequence shown here is derived from an EMBL/GenBank/DDBJ whole genome shotgun (WGS) entry which is preliminary data.</text>
</comment>
<dbReference type="Proteomes" id="UP001235269">
    <property type="component" value="Unassembled WGS sequence"/>
</dbReference>
<dbReference type="RefSeq" id="WP_307157110.1">
    <property type="nucleotide sequence ID" value="NZ_JAUSWH010000003.1"/>
</dbReference>
<reference evidence="2 3" key="1">
    <citation type="submission" date="2023-07" db="EMBL/GenBank/DDBJ databases">
        <title>Genomic Encyclopedia of Type Strains, Phase IV (KMG-IV): sequencing the most valuable type-strain genomes for metagenomic binning, comparative biology and taxonomic classification.</title>
        <authorList>
            <person name="Goeker M."/>
        </authorList>
    </citation>
    <scope>NUCLEOTIDE SEQUENCE [LARGE SCALE GENOMIC DNA]</scope>
    <source>
        <strain evidence="2 3">DSM 100301</strain>
    </source>
</reference>
<keyword evidence="3" id="KW-1185">Reference proteome</keyword>
<protein>
    <submittedName>
        <fullName evidence="2">Uncharacterized protein</fullName>
    </submittedName>
</protein>
<feature type="region of interest" description="Disordered" evidence="1">
    <location>
        <begin position="109"/>
        <end position="155"/>
    </location>
</feature>
<accession>A0ABU0I9K0</accession>
<sequence>MSSDITPDVPPRIRCEAIKSSSTSLNPVCHRSHGTVLRYPGPARHDPLADDPAFLIGLTLGHVRQGDGLTGTVPDTVISRLQAQAERGNPACRLLLDWLAHRNRDLVAPLQSDTDDPSPAEPRPLRRRIRERRRAGLGSLKKRTAVKAGSSGPKTAIIAAMTEGKADE</sequence>
<evidence type="ECO:0000256" key="1">
    <source>
        <dbReference type="SAM" id="MobiDB-lite"/>
    </source>
</evidence>